<evidence type="ECO:0000256" key="1">
    <source>
        <dbReference type="SAM" id="Phobius"/>
    </source>
</evidence>
<dbReference type="EMBL" id="RBUF01000343">
    <property type="protein sequence ID" value="RMU73325.1"/>
    <property type="molecule type" value="Genomic_DNA"/>
</dbReference>
<accession>A0A3M5WUK4</accession>
<gene>
    <name evidence="2" type="ORF">ALP24_04844</name>
</gene>
<protein>
    <submittedName>
        <fullName evidence="2">Uncharacterized protein</fullName>
    </submittedName>
</protein>
<comment type="caution">
    <text evidence="2">The sequence shown here is derived from an EMBL/GenBank/DDBJ whole genome shotgun (WGS) entry which is preliminary data.</text>
</comment>
<feature type="transmembrane region" description="Helical" evidence="1">
    <location>
        <begin position="58"/>
        <end position="78"/>
    </location>
</feature>
<organism evidence="2 3">
    <name type="scientific">Pseudomonas syringae pv. aptata</name>
    <dbReference type="NCBI Taxonomy" id="83167"/>
    <lineage>
        <taxon>Bacteria</taxon>
        <taxon>Pseudomonadati</taxon>
        <taxon>Pseudomonadota</taxon>
        <taxon>Gammaproteobacteria</taxon>
        <taxon>Pseudomonadales</taxon>
        <taxon>Pseudomonadaceae</taxon>
        <taxon>Pseudomonas</taxon>
        <taxon>Pseudomonas syringae</taxon>
    </lineage>
</organism>
<evidence type="ECO:0000313" key="3">
    <source>
        <dbReference type="Proteomes" id="UP000274315"/>
    </source>
</evidence>
<keyword evidence="1" id="KW-1133">Transmembrane helix</keyword>
<evidence type="ECO:0000313" key="2">
    <source>
        <dbReference type="EMBL" id="RMU73325.1"/>
    </source>
</evidence>
<sequence length="126" mass="14519">MTMSSLPVAKGWLRKGAKALVSFTWPVLLTIVLAVMFMTAIAHFFGDIEHFREWQKAHYNYMLAWRLSLYAVIGLGWYRLRRNLKQRASDTNLFPTGLRRCEVMAIFVVLLFELRRAATVAGVDLP</sequence>
<keyword evidence="1" id="KW-0812">Transmembrane</keyword>
<reference evidence="2 3" key="1">
    <citation type="submission" date="2018-08" db="EMBL/GenBank/DDBJ databases">
        <title>Recombination of ecologically and evolutionarily significant loci maintains genetic cohesion in the Pseudomonas syringae species complex.</title>
        <authorList>
            <person name="Dillon M."/>
            <person name="Thakur S."/>
            <person name="Almeida R.N.D."/>
            <person name="Weir B.S."/>
            <person name="Guttman D.S."/>
        </authorList>
    </citation>
    <scope>NUCLEOTIDE SEQUENCE [LARGE SCALE GENOMIC DNA]</scope>
    <source>
        <strain evidence="2 3">ICMP 11935</strain>
    </source>
</reference>
<feature type="non-terminal residue" evidence="2">
    <location>
        <position position="126"/>
    </location>
</feature>
<keyword evidence="1" id="KW-0472">Membrane</keyword>
<name>A0A3M5WUK4_PSEAP</name>
<proteinExistence type="predicted"/>
<feature type="transmembrane region" description="Helical" evidence="1">
    <location>
        <begin position="20"/>
        <end position="46"/>
    </location>
</feature>
<dbReference type="AlphaFoldDB" id="A0A3M5WUK4"/>
<dbReference type="Proteomes" id="UP000274315">
    <property type="component" value="Unassembled WGS sequence"/>
</dbReference>